<dbReference type="PANTHER" id="PTHR12270:SF25">
    <property type="entry name" value="GLYCOSYLTRANSFERASE-LIKE PROTEIN LARGE"/>
    <property type="match status" value="1"/>
</dbReference>
<dbReference type="GO" id="GO:0015020">
    <property type="term" value="F:glucuronosyltransferase activity"/>
    <property type="evidence" value="ECO:0007669"/>
    <property type="project" value="TreeGrafter"/>
</dbReference>
<dbReference type="InterPro" id="IPR051292">
    <property type="entry name" value="Xyl/GlcA_transferase"/>
</dbReference>
<dbReference type="OrthoDB" id="6238971at2759"/>
<dbReference type="InterPro" id="IPR002495">
    <property type="entry name" value="Glyco_trans_8"/>
</dbReference>
<keyword evidence="7" id="KW-0325">Glycoprotein</keyword>
<keyword evidence="3" id="KW-0735">Signal-anchor</keyword>
<keyword evidence="4 8" id="KW-1133">Transmembrane helix</keyword>
<proteinExistence type="predicted"/>
<keyword evidence="10" id="KW-1185">Reference proteome</keyword>
<evidence type="ECO:0000313" key="9">
    <source>
        <dbReference type="EMBL" id="TPP58339.1"/>
    </source>
</evidence>
<dbReference type="InterPro" id="IPR029044">
    <property type="entry name" value="Nucleotide-diphossugar_trans"/>
</dbReference>
<protein>
    <submittedName>
        <fullName evidence="9">Uncharacterized protein</fullName>
    </submittedName>
</protein>
<keyword evidence="6 8" id="KW-0472">Membrane</keyword>
<sequence>MDIACIKQHCSCAYSLLSSYTIKHIAVICLFLTALTSVLLWEKDTRLESILAQPPPFERENDSNESTSLWTPDTIHLCMTVNGLIVSQRMLNTIRSILYYQNRVIRDRPECLIHILNATLLSCPENLAKQNLRPIHFHIITNKHTQGTVHKNLVKWALERVTWSFYSMDDYIHKVKWVSNYHSAGLSAMIKLLIPNMLPETVENVITIDTDVLFNHDIAELWGHFQKFNQKQMLGFAWEQQSNHPNCKENLVTIIPKAGINAGLALLHLKRMRQMNWENLWHIIERIEHFQHGYLGEGEQQIFRSLIRELPHVYYKLPCEWNVQVYSDKAATGANGPKPTDEDSVTEFPAELTQIKRYLTTWEVKRRFYQMYHKFSALPLNCFH</sequence>
<evidence type="ECO:0000256" key="2">
    <source>
        <dbReference type="ARBA" id="ARBA00022692"/>
    </source>
</evidence>
<evidence type="ECO:0000313" key="10">
    <source>
        <dbReference type="Proteomes" id="UP000316759"/>
    </source>
</evidence>
<dbReference type="Pfam" id="PF01501">
    <property type="entry name" value="Glyco_transf_8"/>
    <property type="match status" value="1"/>
</dbReference>
<dbReference type="EMBL" id="SUNJ01012102">
    <property type="protein sequence ID" value="TPP58339.1"/>
    <property type="molecule type" value="Genomic_DNA"/>
</dbReference>
<dbReference type="Proteomes" id="UP000316759">
    <property type="component" value="Unassembled WGS sequence"/>
</dbReference>
<dbReference type="Gene3D" id="3.90.550.10">
    <property type="entry name" value="Spore Coat Polysaccharide Biosynthesis Protein SpsA, Chain A"/>
    <property type="match status" value="1"/>
</dbReference>
<dbReference type="SUPFAM" id="SSF53448">
    <property type="entry name" value="Nucleotide-diphospho-sugar transferases"/>
    <property type="match status" value="1"/>
</dbReference>
<keyword evidence="2 8" id="KW-0812">Transmembrane</keyword>
<organism evidence="9 10">
    <name type="scientific">Fasciola gigantica</name>
    <name type="common">Giant liver fluke</name>
    <dbReference type="NCBI Taxonomy" id="46835"/>
    <lineage>
        <taxon>Eukaryota</taxon>
        <taxon>Metazoa</taxon>
        <taxon>Spiralia</taxon>
        <taxon>Lophotrochozoa</taxon>
        <taxon>Platyhelminthes</taxon>
        <taxon>Trematoda</taxon>
        <taxon>Digenea</taxon>
        <taxon>Plagiorchiida</taxon>
        <taxon>Echinostomata</taxon>
        <taxon>Echinostomatoidea</taxon>
        <taxon>Fasciolidae</taxon>
        <taxon>Fasciola</taxon>
    </lineage>
</organism>
<dbReference type="GO" id="GO:0000139">
    <property type="term" value="C:Golgi membrane"/>
    <property type="evidence" value="ECO:0007669"/>
    <property type="project" value="UniProtKB-SubCell"/>
</dbReference>
<evidence type="ECO:0000256" key="4">
    <source>
        <dbReference type="ARBA" id="ARBA00022989"/>
    </source>
</evidence>
<dbReference type="GO" id="GO:0042285">
    <property type="term" value="F:xylosyltransferase activity"/>
    <property type="evidence" value="ECO:0007669"/>
    <property type="project" value="TreeGrafter"/>
</dbReference>
<feature type="transmembrane region" description="Helical" evidence="8">
    <location>
        <begin position="24"/>
        <end position="41"/>
    </location>
</feature>
<comment type="caution">
    <text evidence="9">The sequence shown here is derived from an EMBL/GenBank/DDBJ whole genome shotgun (WGS) entry which is preliminary data.</text>
</comment>
<keyword evidence="5" id="KW-0333">Golgi apparatus</keyword>
<dbReference type="PANTHER" id="PTHR12270">
    <property type="entry name" value="GLYCOSYLTRANSFERASE-RELATED"/>
    <property type="match status" value="1"/>
</dbReference>
<dbReference type="AlphaFoldDB" id="A0A504YDJ1"/>
<evidence type="ECO:0000256" key="7">
    <source>
        <dbReference type="ARBA" id="ARBA00023180"/>
    </source>
</evidence>
<accession>A0A504YDJ1</accession>
<evidence type="ECO:0000256" key="6">
    <source>
        <dbReference type="ARBA" id="ARBA00023136"/>
    </source>
</evidence>
<evidence type="ECO:0000256" key="3">
    <source>
        <dbReference type="ARBA" id="ARBA00022968"/>
    </source>
</evidence>
<dbReference type="GO" id="GO:0035269">
    <property type="term" value="P:protein O-linked glycosylation via mannose"/>
    <property type="evidence" value="ECO:0007669"/>
    <property type="project" value="TreeGrafter"/>
</dbReference>
<name>A0A504YDJ1_FASGI</name>
<dbReference type="STRING" id="46835.A0A504YDJ1"/>
<gene>
    <name evidence="9" type="ORF">FGIG_05377</name>
</gene>
<reference evidence="9 10" key="1">
    <citation type="submission" date="2019-04" db="EMBL/GenBank/DDBJ databases">
        <title>Annotation for the trematode Fasciola gigantica.</title>
        <authorList>
            <person name="Choi Y.-J."/>
        </authorList>
    </citation>
    <scope>NUCLEOTIDE SEQUENCE [LARGE SCALE GENOMIC DNA]</scope>
    <source>
        <strain evidence="9">Uganda_cow_1</strain>
    </source>
</reference>
<evidence type="ECO:0000256" key="8">
    <source>
        <dbReference type="SAM" id="Phobius"/>
    </source>
</evidence>
<evidence type="ECO:0000256" key="5">
    <source>
        <dbReference type="ARBA" id="ARBA00023034"/>
    </source>
</evidence>
<evidence type="ECO:0000256" key="1">
    <source>
        <dbReference type="ARBA" id="ARBA00004323"/>
    </source>
</evidence>
<comment type="subcellular location">
    <subcellularLocation>
        <location evidence="1">Golgi apparatus membrane</location>
        <topology evidence="1">Single-pass type II membrane protein</topology>
    </subcellularLocation>
</comment>